<organism evidence="4 5">
    <name type="scientific">Cuscuta australis</name>
    <dbReference type="NCBI Taxonomy" id="267555"/>
    <lineage>
        <taxon>Eukaryota</taxon>
        <taxon>Viridiplantae</taxon>
        <taxon>Streptophyta</taxon>
        <taxon>Embryophyta</taxon>
        <taxon>Tracheophyta</taxon>
        <taxon>Spermatophyta</taxon>
        <taxon>Magnoliopsida</taxon>
        <taxon>eudicotyledons</taxon>
        <taxon>Gunneridae</taxon>
        <taxon>Pentapetalae</taxon>
        <taxon>asterids</taxon>
        <taxon>lamiids</taxon>
        <taxon>Solanales</taxon>
        <taxon>Convolvulaceae</taxon>
        <taxon>Cuscuteae</taxon>
        <taxon>Cuscuta</taxon>
        <taxon>Cuscuta subgen. Grammica</taxon>
        <taxon>Cuscuta sect. Cleistogrammica</taxon>
    </lineage>
</organism>
<dbReference type="SUPFAM" id="SSF46579">
    <property type="entry name" value="Prefoldin"/>
    <property type="match status" value="1"/>
</dbReference>
<keyword evidence="5" id="KW-1185">Reference proteome</keyword>
<name>A0A328E810_9ASTE</name>
<evidence type="ECO:0000256" key="2">
    <source>
        <dbReference type="ARBA" id="ARBA00023186"/>
    </source>
</evidence>
<dbReference type="PANTHER" id="PTHR20903">
    <property type="entry name" value="PREFOLDIN SUBUNIT 1-RELATED"/>
    <property type="match status" value="1"/>
</dbReference>
<dbReference type="InterPro" id="IPR002777">
    <property type="entry name" value="PFD_beta-like"/>
</dbReference>
<evidence type="ECO:0000256" key="1">
    <source>
        <dbReference type="ARBA" id="ARBA00008045"/>
    </source>
</evidence>
<proteinExistence type="inferred from homology"/>
<keyword evidence="3" id="KW-0175">Coiled coil</keyword>
<comment type="similarity">
    <text evidence="1">Belongs to the prefoldin subunit beta family.</text>
</comment>
<evidence type="ECO:0008006" key="6">
    <source>
        <dbReference type="Google" id="ProtNLM"/>
    </source>
</evidence>
<dbReference type="GO" id="GO:0009409">
    <property type="term" value="P:response to cold"/>
    <property type="evidence" value="ECO:0007669"/>
    <property type="project" value="UniProtKB-ARBA"/>
</dbReference>
<sequence>MADEANKSAFMEIQGRMIDLTGRIKQVHTQIRNKEGEKKRAYLTLEELRNISDGTVTYKSIGRTFVLEPMPVLIDEQEKKFKDSEVAISSLQNSKEYLEKQIGEVENNLKELLQQDPGLARQIMSIFAIWKFSWRSSSKFCSRSDWKEILKRRYLDFSDSAIVPDPVFPRAESSIRTIPWISRFCSRLRSAKWVPSPIRLVFWVEFFRLACNSGIRANLGVVTHEVVAWREPAVTNVAVTNEDVGP</sequence>
<dbReference type="InterPro" id="IPR009053">
    <property type="entry name" value="Prefoldin"/>
</dbReference>
<dbReference type="Pfam" id="PF01920">
    <property type="entry name" value="Prefoldin_2"/>
    <property type="match status" value="1"/>
</dbReference>
<evidence type="ECO:0000256" key="3">
    <source>
        <dbReference type="SAM" id="Coils"/>
    </source>
</evidence>
<protein>
    <recommendedName>
        <fullName evidence="6">Prefoldin subunit 1</fullName>
    </recommendedName>
</protein>
<feature type="coiled-coil region" evidence="3">
    <location>
        <begin position="31"/>
        <end position="115"/>
    </location>
</feature>
<comment type="caution">
    <text evidence="4">The sequence shown here is derived from an EMBL/GenBank/DDBJ whole genome shotgun (WGS) entry which is preliminary data.</text>
</comment>
<dbReference type="Proteomes" id="UP000249390">
    <property type="component" value="Unassembled WGS sequence"/>
</dbReference>
<evidence type="ECO:0000313" key="4">
    <source>
        <dbReference type="EMBL" id="RAL53710.1"/>
    </source>
</evidence>
<dbReference type="CDD" id="cd23164">
    <property type="entry name" value="Prefoldin_1"/>
    <property type="match status" value="1"/>
</dbReference>
<dbReference type="GO" id="GO:0051082">
    <property type="term" value="F:unfolded protein binding"/>
    <property type="evidence" value="ECO:0007669"/>
    <property type="project" value="InterPro"/>
</dbReference>
<dbReference type="PANTHER" id="PTHR20903:SF0">
    <property type="entry name" value="PREFOLDIN SUBUNIT 1"/>
    <property type="match status" value="1"/>
</dbReference>
<dbReference type="GO" id="GO:0005737">
    <property type="term" value="C:cytoplasm"/>
    <property type="evidence" value="ECO:0007669"/>
    <property type="project" value="TreeGrafter"/>
</dbReference>
<dbReference type="GO" id="GO:0016272">
    <property type="term" value="C:prefoldin complex"/>
    <property type="evidence" value="ECO:0007669"/>
    <property type="project" value="InterPro"/>
</dbReference>
<evidence type="ECO:0000313" key="5">
    <source>
        <dbReference type="Proteomes" id="UP000249390"/>
    </source>
</evidence>
<gene>
    <name evidence="4" type="ORF">DM860_015438</name>
</gene>
<dbReference type="AlphaFoldDB" id="A0A328E810"/>
<reference evidence="4 5" key="1">
    <citation type="submission" date="2018-06" db="EMBL/GenBank/DDBJ databases">
        <title>The Genome of Cuscuta australis (Dodder) Provides Insight into the Evolution of Plant Parasitism.</title>
        <authorList>
            <person name="Liu H."/>
        </authorList>
    </citation>
    <scope>NUCLEOTIDE SEQUENCE [LARGE SCALE GENOMIC DNA]</scope>
    <source>
        <strain evidence="5">cv. Yunnan</strain>
        <tissue evidence="4">Vines</tissue>
    </source>
</reference>
<dbReference type="Gene3D" id="1.10.287.370">
    <property type="match status" value="1"/>
</dbReference>
<dbReference type="GO" id="GO:0044183">
    <property type="term" value="F:protein folding chaperone"/>
    <property type="evidence" value="ECO:0007669"/>
    <property type="project" value="TreeGrafter"/>
</dbReference>
<dbReference type="EMBL" id="NQVE01000017">
    <property type="protein sequence ID" value="RAL53710.1"/>
    <property type="molecule type" value="Genomic_DNA"/>
</dbReference>
<accession>A0A328E810</accession>
<keyword evidence="2" id="KW-0143">Chaperone</keyword>